<evidence type="ECO:0000313" key="2">
    <source>
        <dbReference type="EnsemblMetazoa" id="AAEL023030-PA"/>
    </source>
</evidence>
<organism evidence="2 3">
    <name type="scientific">Aedes aegypti</name>
    <name type="common">Yellowfever mosquito</name>
    <name type="synonym">Culex aegypti</name>
    <dbReference type="NCBI Taxonomy" id="7159"/>
    <lineage>
        <taxon>Eukaryota</taxon>
        <taxon>Metazoa</taxon>
        <taxon>Ecdysozoa</taxon>
        <taxon>Arthropoda</taxon>
        <taxon>Hexapoda</taxon>
        <taxon>Insecta</taxon>
        <taxon>Pterygota</taxon>
        <taxon>Neoptera</taxon>
        <taxon>Endopterygota</taxon>
        <taxon>Diptera</taxon>
        <taxon>Nematocera</taxon>
        <taxon>Culicoidea</taxon>
        <taxon>Culicidae</taxon>
        <taxon>Culicinae</taxon>
        <taxon>Aedini</taxon>
        <taxon>Aedes</taxon>
        <taxon>Stegomyia</taxon>
    </lineage>
</organism>
<feature type="region of interest" description="Disordered" evidence="1">
    <location>
        <begin position="23"/>
        <end position="127"/>
    </location>
</feature>
<reference evidence="2 3" key="1">
    <citation type="submission" date="2017-06" db="EMBL/GenBank/DDBJ databases">
        <title>Aedes aegypti genome working group (AGWG) sequencing and assembly.</title>
        <authorList>
            <consortium name="Aedes aegypti Genome Working Group (AGWG)"/>
            <person name="Matthews B.J."/>
        </authorList>
    </citation>
    <scope>NUCLEOTIDE SEQUENCE [LARGE SCALE GENOMIC DNA]</scope>
    <source>
        <strain evidence="2 3">LVP_AGWG</strain>
    </source>
</reference>
<dbReference type="EnsemblMetazoa" id="AAEL023030-RA">
    <property type="protein sequence ID" value="AAEL023030-PA"/>
    <property type="gene ID" value="AAEL023030"/>
</dbReference>
<reference evidence="2" key="2">
    <citation type="submission" date="2020-05" db="UniProtKB">
        <authorList>
            <consortium name="EnsemblMetazoa"/>
        </authorList>
    </citation>
    <scope>IDENTIFICATION</scope>
    <source>
        <strain evidence="2">LVP_AGWG</strain>
    </source>
</reference>
<feature type="compositionally biased region" description="Pro residues" evidence="1">
    <location>
        <begin position="56"/>
        <end position="66"/>
    </location>
</feature>
<name>A0A6I8TQ62_AEDAE</name>
<feature type="compositionally biased region" description="Low complexity" evidence="1">
    <location>
        <begin position="45"/>
        <end position="55"/>
    </location>
</feature>
<dbReference type="OrthoDB" id="10034447at2759"/>
<dbReference type="Proteomes" id="UP000008820">
    <property type="component" value="Chromosome 2"/>
</dbReference>
<keyword evidence="3" id="KW-1185">Reference proteome</keyword>
<dbReference type="InParanoid" id="A0A6I8TQ62"/>
<feature type="compositionally biased region" description="Basic and acidic residues" evidence="1">
    <location>
        <begin position="96"/>
        <end position="111"/>
    </location>
</feature>
<dbReference type="Gene3D" id="3.10.20.90">
    <property type="entry name" value="Phosphatidylinositol 3-kinase Catalytic Subunit, Chain A, domain 1"/>
    <property type="match status" value="1"/>
</dbReference>
<dbReference type="InterPro" id="IPR029071">
    <property type="entry name" value="Ubiquitin-like_domsf"/>
</dbReference>
<proteinExistence type="predicted"/>
<dbReference type="SUPFAM" id="SSF54236">
    <property type="entry name" value="Ubiquitin-like"/>
    <property type="match status" value="1"/>
</dbReference>
<sequence>MAPQNSTLIHGNAEATSVVSAEVEELSSYSPILPSARASHRRRASPAGSSSSSVDGPPPPPPPPPNVTKSIASFGPYGGFRSEVLASTSRGGKTGIHREGTEKGAVKRDSRNPVTYYRDSANDTDEDEMPMAELGSIHADDEGTSEDEIEIPIWIRGEPRFVAGINDTTTCNNIIQALIDDELQNGNYKHDVNVSL</sequence>
<dbReference type="AlphaFoldDB" id="A0A6I8TQ62"/>
<evidence type="ECO:0000313" key="3">
    <source>
        <dbReference type="Proteomes" id="UP000008820"/>
    </source>
</evidence>
<protein>
    <submittedName>
        <fullName evidence="2">Uncharacterized protein</fullName>
    </submittedName>
</protein>
<gene>
    <name evidence="2" type="primary">110675143</name>
</gene>
<accession>A0A6I8TQ62</accession>
<evidence type="ECO:0000256" key="1">
    <source>
        <dbReference type="SAM" id="MobiDB-lite"/>
    </source>
</evidence>